<dbReference type="Pfam" id="PF12936">
    <property type="entry name" value="Kri1_C"/>
    <property type="match status" value="1"/>
</dbReference>
<comment type="similarity">
    <text evidence="1">Belongs to the KRI1 family.</text>
</comment>
<feature type="region of interest" description="Disordered" evidence="2">
    <location>
        <begin position="314"/>
        <end position="333"/>
    </location>
</feature>
<reference evidence="5" key="2">
    <citation type="journal article" date="2018" name="BMC Genomics">
        <title>Genomic insights into host adaptation between the wheat stripe rust pathogen (Puccinia striiformis f. sp. tritici) and the barley stripe rust pathogen (Puccinia striiformis f. sp. hordei).</title>
        <authorList>
            <person name="Xia C."/>
            <person name="Wang M."/>
            <person name="Yin C."/>
            <person name="Cornejo O.E."/>
            <person name="Hulbert S.H."/>
            <person name="Chen X."/>
        </authorList>
    </citation>
    <scope>NUCLEOTIDE SEQUENCE [LARGE SCALE GENOMIC DNA]</scope>
    <source>
        <strain evidence="5">93TX-2</strain>
    </source>
</reference>
<feature type="compositionally biased region" description="Acidic residues" evidence="2">
    <location>
        <begin position="166"/>
        <end position="183"/>
    </location>
</feature>
<sequence>MAPIDLFEDVERNGSEDQSSSARPKDHSSIPNHSDSFTYNQAYAQKFERQKRGEELMKLKDKYGEDYEPSEDDDEDFSSEDSDAEFITPEVDVAILKTLARIKKQDPKLYQPEGNFFEEEETRNAAVRAQKLKRDKNGTTTSRKKPMNLRDYHRKALLTNEGREFAEDEDLPDNYEPTPAEEAEALRDETKRAFHAIVEDDEDDDSGDEDDGDSERSSDGIQKMLVLRDKEHGEIEQEDEEYQQFLIEQVGRDDIQTAFQLNSGTRTDAPHEEQTEEIRQAQQDDDEFLRSYVLGRGWIDKEAKKIPKYKDLVAPGGQAKHKNSNPSGSNSTVLGKTAIFDEHDEEDEEFVEKAEEFETKYNFRFEDPYPTVTTHARDTGPSARRKDDSRKLGREAVKARKDEEKRQRMEELERMKELKREEVMKKLDLIRKNAGAEDCNLDDIDLDSDFDPDSHDRRMQHVFDNDFYGKTDPDGKPVWEDDIEIDDILPDAAPQTEEINFEPGGDAYDPLAPGGKKLSKKMKKLAKSAGKKRGLDPNPEPADQEEEPEDTREIDDDLEGLSPEERKKKLLDALDEYHKLDCEDMITPSGLFLQGKTNTYIYINPRQIGDMPTRFKYTNTEATDWMTPEQILMATDAELNQVIGLKKLAPYRSATNDRKLATRKKKLKELRKKLKTRTWGETNSHNIDNQQQQQHQHQASTSDSVNLDLDQSLQPPTKKRKGKKERQKLKEDPSNPTIDS</sequence>
<feature type="compositionally biased region" description="Basic and acidic residues" evidence="2">
    <location>
        <begin position="55"/>
        <end position="65"/>
    </location>
</feature>
<organism evidence="4 5">
    <name type="scientific">Puccinia striiformis</name>
    <dbReference type="NCBI Taxonomy" id="27350"/>
    <lineage>
        <taxon>Eukaryota</taxon>
        <taxon>Fungi</taxon>
        <taxon>Dikarya</taxon>
        <taxon>Basidiomycota</taxon>
        <taxon>Pucciniomycotina</taxon>
        <taxon>Pucciniomycetes</taxon>
        <taxon>Pucciniales</taxon>
        <taxon>Pucciniaceae</taxon>
        <taxon>Puccinia</taxon>
    </lineage>
</organism>
<dbReference type="PANTHER" id="PTHR14490">
    <property type="entry name" value="ZINC FINGER, ZZ TYPE"/>
    <property type="match status" value="1"/>
</dbReference>
<feature type="region of interest" description="Disordered" evidence="2">
    <location>
        <begin position="264"/>
        <end position="284"/>
    </location>
</feature>
<dbReference type="InterPro" id="IPR024626">
    <property type="entry name" value="Kri1-like_C"/>
</dbReference>
<feature type="compositionally biased region" description="Basic residues" evidence="2">
    <location>
        <begin position="517"/>
        <end position="532"/>
    </location>
</feature>
<evidence type="ECO:0000259" key="3">
    <source>
        <dbReference type="Pfam" id="PF12936"/>
    </source>
</evidence>
<feature type="compositionally biased region" description="Basic residues" evidence="2">
    <location>
        <begin position="142"/>
        <end position="156"/>
    </location>
</feature>
<dbReference type="InterPro" id="IPR018034">
    <property type="entry name" value="Kri1"/>
</dbReference>
<keyword evidence="5" id="KW-1185">Reference proteome</keyword>
<feature type="domain" description="Kri1-like C-terminal" evidence="3">
    <location>
        <begin position="569"/>
        <end position="673"/>
    </location>
</feature>
<feature type="compositionally biased region" description="Basic residues" evidence="2">
    <location>
        <begin position="717"/>
        <end position="727"/>
    </location>
</feature>
<name>A0A2S4WNK2_9BASI</name>
<dbReference type="Proteomes" id="UP000238274">
    <property type="component" value="Unassembled WGS sequence"/>
</dbReference>
<feature type="compositionally biased region" description="Basic and acidic residues" evidence="2">
    <location>
        <begin position="226"/>
        <end position="235"/>
    </location>
</feature>
<dbReference type="EMBL" id="PKSM01000002">
    <property type="protein sequence ID" value="POW23352.1"/>
    <property type="molecule type" value="Genomic_DNA"/>
</dbReference>
<dbReference type="Pfam" id="PF05178">
    <property type="entry name" value="Kri1"/>
    <property type="match status" value="1"/>
</dbReference>
<evidence type="ECO:0000313" key="5">
    <source>
        <dbReference type="Proteomes" id="UP000238274"/>
    </source>
</evidence>
<reference evidence="4 5" key="1">
    <citation type="submission" date="2017-12" db="EMBL/GenBank/DDBJ databases">
        <title>Gene loss provides genomic basis for host adaptation in cereal stripe rust fungi.</title>
        <authorList>
            <person name="Xia C."/>
        </authorList>
    </citation>
    <scope>NUCLEOTIDE SEQUENCE [LARGE SCALE GENOMIC DNA]</scope>
    <source>
        <strain evidence="4 5">93TX-2</strain>
    </source>
</reference>
<comment type="caution">
    <text evidence="4">The sequence shown here is derived from an EMBL/GenBank/DDBJ whole genome shotgun (WGS) entry which is preliminary data.</text>
</comment>
<dbReference type="PANTHER" id="PTHR14490:SF5">
    <property type="entry name" value="PROTEIN KRI1 HOMOLOG"/>
    <property type="match status" value="1"/>
</dbReference>
<evidence type="ECO:0000256" key="1">
    <source>
        <dbReference type="ARBA" id="ARBA00007473"/>
    </source>
</evidence>
<dbReference type="OrthoDB" id="10252032at2759"/>
<dbReference type="GO" id="GO:0030686">
    <property type="term" value="C:90S preribosome"/>
    <property type="evidence" value="ECO:0007669"/>
    <property type="project" value="TreeGrafter"/>
</dbReference>
<evidence type="ECO:0000313" key="4">
    <source>
        <dbReference type="EMBL" id="POW23352.1"/>
    </source>
</evidence>
<feature type="region of interest" description="Disordered" evidence="2">
    <location>
        <begin position="129"/>
        <end position="238"/>
    </location>
</feature>
<feature type="compositionally biased region" description="Acidic residues" evidence="2">
    <location>
        <begin position="66"/>
        <end position="84"/>
    </location>
</feature>
<feature type="region of interest" description="Disordered" evidence="2">
    <location>
        <begin position="368"/>
        <end position="408"/>
    </location>
</feature>
<feature type="compositionally biased region" description="Polar residues" evidence="2">
    <location>
        <begin position="679"/>
        <end position="689"/>
    </location>
</feature>
<feature type="region of interest" description="Disordered" evidence="2">
    <location>
        <begin position="497"/>
        <end position="565"/>
    </location>
</feature>
<gene>
    <name evidence="4" type="ORF">PSHT_00305</name>
</gene>
<dbReference type="VEuPathDB" id="FungiDB:PSHT_00305"/>
<feature type="region of interest" description="Disordered" evidence="2">
    <location>
        <begin position="55"/>
        <end position="85"/>
    </location>
</feature>
<feature type="compositionally biased region" description="Polar residues" evidence="2">
    <location>
        <begin position="324"/>
        <end position="333"/>
    </location>
</feature>
<feature type="compositionally biased region" description="Polar residues" evidence="2">
    <location>
        <begin position="29"/>
        <end position="40"/>
    </location>
</feature>
<feature type="compositionally biased region" description="Acidic residues" evidence="2">
    <location>
        <begin position="542"/>
        <end position="559"/>
    </location>
</feature>
<feature type="region of interest" description="Disordered" evidence="2">
    <location>
        <begin position="1"/>
        <end position="40"/>
    </location>
</feature>
<accession>A0A2S4WNK2</accession>
<feature type="compositionally biased region" description="Basic and acidic residues" evidence="2">
    <location>
        <begin position="268"/>
        <end position="279"/>
    </location>
</feature>
<feature type="compositionally biased region" description="Polar residues" evidence="2">
    <location>
        <begin position="699"/>
        <end position="712"/>
    </location>
</feature>
<dbReference type="GO" id="GO:0005730">
    <property type="term" value="C:nucleolus"/>
    <property type="evidence" value="ECO:0007669"/>
    <property type="project" value="TreeGrafter"/>
</dbReference>
<feature type="compositionally biased region" description="Acidic residues" evidence="2">
    <location>
        <begin position="199"/>
        <end position="213"/>
    </location>
</feature>
<dbReference type="VEuPathDB" id="FungiDB:PSTT_00732"/>
<feature type="compositionally biased region" description="Basic and acidic residues" evidence="2">
    <location>
        <begin position="384"/>
        <end position="408"/>
    </location>
</feature>
<evidence type="ECO:0000256" key="2">
    <source>
        <dbReference type="SAM" id="MobiDB-lite"/>
    </source>
</evidence>
<reference evidence="5" key="3">
    <citation type="journal article" date="2018" name="Mol. Plant Microbe Interact.">
        <title>Genome sequence resources for the wheat stripe rust pathogen (Puccinia striiformis f. sp. tritici) and the barley stripe rust pathogen (Puccinia striiformis f. sp. hordei).</title>
        <authorList>
            <person name="Xia C."/>
            <person name="Wang M."/>
            <person name="Yin C."/>
            <person name="Cornejo O.E."/>
            <person name="Hulbert S.H."/>
            <person name="Chen X."/>
        </authorList>
    </citation>
    <scope>NUCLEOTIDE SEQUENCE [LARGE SCALE GENOMIC DNA]</scope>
    <source>
        <strain evidence="5">93TX-2</strain>
    </source>
</reference>
<feature type="region of interest" description="Disordered" evidence="2">
    <location>
        <begin position="674"/>
        <end position="740"/>
    </location>
</feature>
<dbReference type="AlphaFoldDB" id="A0A2S4WNK2"/>
<protein>
    <recommendedName>
        <fullName evidence="3">Kri1-like C-terminal domain-containing protein</fullName>
    </recommendedName>
</protein>
<dbReference type="GO" id="GO:0000447">
    <property type="term" value="P:endonucleolytic cleavage in ITS1 to separate SSU-rRNA from 5.8S rRNA and LSU-rRNA from tricistronic rRNA transcript (SSU-rRNA, 5.8S rRNA, LSU-rRNA)"/>
    <property type="evidence" value="ECO:0007669"/>
    <property type="project" value="TreeGrafter"/>
</dbReference>
<proteinExistence type="inferred from homology"/>